<evidence type="ECO:0000313" key="4">
    <source>
        <dbReference type="Proteomes" id="UP000568106"/>
    </source>
</evidence>
<feature type="region of interest" description="Disordered" evidence="1">
    <location>
        <begin position="1"/>
        <end position="20"/>
    </location>
</feature>
<gene>
    <name evidence="3" type="ORF">HDF09_001296</name>
</gene>
<evidence type="ECO:0000256" key="1">
    <source>
        <dbReference type="SAM" id="MobiDB-lite"/>
    </source>
</evidence>
<evidence type="ECO:0000256" key="2">
    <source>
        <dbReference type="SAM" id="Phobius"/>
    </source>
</evidence>
<feature type="transmembrane region" description="Helical" evidence="2">
    <location>
        <begin position="87"/>
        <end position="109"/>
    </location>
</feature>
<dbReference type="Proteomes" id="UP000568106">
    <property type="component" value="Unassembled WGS sequence"/>
</dbReference>
<dbReference type="EMBL" id="JACHDY010000002">
    <property type="protein sequence ID" value="MBB5316627.1"/>
    <property type="molecule type" value="Genomic_DNA"/>
</dbReference>
<dbReference type="AlphaFoldDB" id="A0A7W8IGJ8"/>
<comment type="caution">
    <text evidence="3">The sequence shown here is derived from an EMBL/GenBank/DDBJ whole genome shotgun (WGS) entry which is preliminary data.</text>
</comment>
<reference evidence="3" key="1">
    <citation type="submission" date="2020-08" db="EMBL/GenBank/DDBJ databases">
        <title>Genomic Encyclopedia of Type Strains, Phase IV (KMG-V): Genome sequencing to study the core and pangenomes of soil and plant-associated prokaryotes.</title>
        <authorList>
            <person name="Whitman W."/>
        </authorList>
    </citation>
    <scope>NUCLEOTIDE SEQUENCE [LARGE SCALE GENOMIC DNA]</scope>
    <source>
        <strain evidence="3">M8UP27</strain>
    </source>
</reference>
<feature type="transmembrane region" description="Helical" evidence="2">
    <location>
        <begin position="220"/>
        <end position="243"/>
    </location>
</feature>
<name>A0A7W8IGJ8_9BACT</name>
<keyword evidence="4" id="KW-1185">Reference proteome</keyword>
<feature type="transmembrane region" description="Helical" evidence="2">
    <location>
        <begin position="121"/>
        <end position="140"/>
    </location>
</feature>
<sequence length="285" mass="31094">MTPLTPAQMTTSTPAAGNHAHPYRHSVPTLAAIGFLAYYVVVMCHEVLGHGVAFRMLGAHHFVLTSTSIDSSDMLAAFAPGRLGYRFINAAGSLSTILLGILLYPLLILAMRKRANITLRIFLWLVVAVGIFHGFCYIIYSGLAGVGDWKEVIAFWPHQTLLRVLEIVFGTLICTGVVRFFAALFSTFPESLTRLALVPYAAATFIFCLAGLRIPNGRYLMLISVLPASLMGQAILLFVAPVARRLRKESAPEEVVPISPTALFFAALFIVIIFLTAPGVHFMMP</sequence>
<protein>
    <submittedName>
        <fullName evidence="3">Uncharacterized protein</fullName>
    </submittedName>
</protein>
<keyword evidence="2" id="KW-1133">Transmembrane helix</keyword>
<keyword evidence="2" id="KW-0812">Transmembrane</keyword>
<accession>A0A7W8IGJ8</accession>
<feature type="transmembrane region" description="Helical" evidence="2">
    <location>
        <begin position="255"/>
        <end position="277"/>
    </location>
</feature>
<feature type="transmembrane region" description="Helical" evidence="2">
    <location>
        <begin position="197"/>
        <end position="214"/>
    </location>
</feature>
<proteinExistence type="predicted"/>
<feature type="transmembrane region" description="Helical" evidence="2">
    <location>
        <begin position="29"/>
        <end position="48"/>
    </location>
</feature>
<organism evidence="3 4">
    <name type="scientific">Tunturiibacter empetritectus</name>
    <dbReference type="NCBI Taxonomy" id="3069691"/>
    <lineage>
        <taxon>Bacteria</taxon>
        <taxon>Pseudomonadati</taxon>
        <taxon>Acidobacteriota</taxon>
        <taxon>Terriglobia</taxon>
        <taxon>Terriglobales</taxon>
        <taxon>Acidobacteriaceae</taxon>
        <taxon>Tunturiibacter</taxon>
    </lineage>
</organism>
<keyword evidence="2" id="KW-0472">Membrane</keyword>
<feature type="compositionally biased region" description="Polar residues" evidence="1">
    <location>
        <begin position="1"/>
        <end position="15"/>
    </location>
</feature>
<evidence type="ECO:0000313" key="3">
    <source>
        <dbReference type="EMBL" id="MBB5316627.1"/>
    </source>
</evidence>
<feature type="transmembrane region" description="Helical" evidence="2">
    <location>
        <begin position="160"/>
        <end position="185"/>
    </location>
</feature>